<keyword evidence="2" id="KW-1185">Reference proteome</keyword>
<accession>A0AAV7IHX9</accession>
<organism evidence="1 2">
    <name type="scientific">Cotesia glomerata</name>
    <name type="common">Lepidopteran parasitic wasp</name>
    <name type="synonym">Apanteles glomeratus</name>
    <dbReference type="NCBI Taxonomy" id="32391"/>
    <lineage>
        <taxon>Eukaryota</taxon>
        <taxon>Metazoa</taxon>
        <taxon>Ecdysozoa</taxon>
        <taxon>Arthropoda</taxon>
        <taxon>Hexapoda</taxon>
        <taxon>Insecta</taxon>
        <taxon>Pterygota</taxon>
        <taxon>Neoptera</taxon>
        <taxon>Endopterygota</taxon>
        <taxon>Hymenoptera</taxon>
        <taxon>Apocrita</taxon>
        <taxon>Ichneumonoidea</taxon>
        <taxon>Braconidae</taxon>
        <taxon>Microgastrinae</taxon>
        <taxon>Cotesia</taxon>
    </lineage>
</organism>
<comment type="caution">
    <text evidence="1">The sequence shown here is derived from an EMBL/GenBank/DDBJ whole genome shotgun (WGS) entry which is preliminary data.</text>
</comment>
<proteinExistence type="predicted"/>
<dbReference type="AlphaFoldDB" id="A0AAV7IHX9"/>
<gene>
    <name evidence="1" type="ORF">KQX54_000735</name>
</gene>
<name>A0AAV7IHX9_COTGL</name>
<evidence type="ECO:0000313" key="1">
    <source>
        <dbReference type="EMBL" id="KAH0553233.1"/>
    </source>
</evidence>
<sequence length="115" mass="13010">MKEIASYYKGEEQQCHAEDKLTANNKERVNVSAGLRGNRKAGPIILEGNRENKFRAVGSMRDSHERSITDNRRSHRKLRQILSVPNIFAILSRLTKLLQEENDSGKARFSGASNV</sequence>
<reference evidence="1 2" key="1">
    <citation type="journal article" date="2021" name="J. Hered.">
        <title>A chromosome-level genome assembly of the parasitoid wasp, Cotesia glomerata (Hymenoptera: Braconidae).</title>
        <authorList>
            <person name="Pinto B.J."/>
            <person name="Weis J.J."/>
            <person name="Gamble T."/>
            <person name="Ode P.J."/>
            <person name="Paul R."/>
            <person name="Zaspel J.M."/>
        </authorList>
    </citation>
    <scope>NUCLEOTIDE SEQUENCE [LARGE SCALE GENOMIC DNA]</scope>
    <source>
        <strain evidence="1">CgM1</strain>
    </source>
</reference>
<protein>
    <submittedName>
        <fullName evidence="1">Uncharacterized protein</fullName>
    </submittedName>
</protein>
<dbReference type="EMBL" id="JAHXZJ010001142">
    <property type="protein sequence ID" value="KAH0553233.1"/>
    <property type="molecule type" value="Genomic_DNA"/>
</dbReference>
<evidence type="ECO:0000313" key="2">
    <source>
        <dbReference type="Proteomes" id="UP000826195"/>
    </source>
</evidence>
<dbReference type="Proteomes" id="UP000826195">
    <property type="component" value="Unassembled WGS sequence"/>
</dbReference>